<keyword evidence="3" id="KW-0378">Hydrolase</keyword>
<dbReference type="PANTHER" id="PTHR43343">
    <property type="entry name" value="PEPTIDASE S12"/>
    <property type="match status" value="1"/>
</dbReference>
<feature type="transmembrane region" description="Helical" evidence="5">
    <location>
        <begin position="9"/>
        <end position="26"/>
    </location>
</feature>
<dbReference type="Pfam" id="PF13180">
    <property type="entry name" value="PDZ_2"/>
    <property type="match status" value="1"/>
</dbReference>
<sequence length="373" mass="40282">MGNRNMRMIVYIFIALIIISTMFTILRESTETSPTLKDSGAAEITTPVMIGPTDIADMVEQVSPAVVNIETSVKTQSRGGIFHDPFFKEFFGGDIGPQDRTRSGIGTGFIISEDGLVITNQHVIEGADEIFVTISGHSKNLPAKIVGQDYELDLAVLKIQSDDKFTPINLGDSDNLRVGEWVVAIGNPYGLDHTVTAGVVSATGRPIEIGDRVYRNLIQTDAAINPGNSGGPLINTKGEVIGINTAVNAQAQGIGFAISINTAKEVLDELIKEGKVIRPYIGVLLQEVDNNIANYFGIEKHGVLITNIATNSPAAESGLQRYDVIIGIEGQTVENYEKLQQIIQNKEVGDKIMIEIIRDGKVVKVPLTLAEKP</sequence>
<dbReference type="InterPro" id="IPR036034">
    <property type="entry name" value="PDZ_sf"/>
</dbReference>
<evidence type="ECO:0000313" key="7">
    <source>
        <dbReference type="EMBL" id="QGT99321.1"/>
    </source>
</evidence>
<keyword evidence="2 7" id="KW-0645">Protease</keyword>
<dbReference type="KEGG" id="salq:SYNTR_0728"/>
<dbReference type="FunFam" id="2.40.10.10:FF:000001">
    <property type="entry name" value="Periplasmic serine protease DegS"/>
    <property type="match status" value="1"/>
</dbReference>
<dbReference type="AlphaFoldDB" id="A0A6I6DIG5"/>
<evidence type="ECO:0000256" key="2">
    <source>
        <dbReference type="ARBA" id="ARBA00022670"/>
    </source>
</evidence>
<dbReference type="Pfam" id="PF13365">
    <property type="entry name" value="Trypsin_2"/>
    <property type="match status" value="1"/>
</dbReference>
<dbReference type="SUPFAM" id="SSF50494">
    <property type="entry name" value="Trypsin-like serine proteases"/>
    <property type="match status" value="1"/>
</dbReference>
<dbReference type="InterPro" id="IPR001478">
    <property type="entry name" value="PDZ"/>
</dbReference>
<protein>
    <submittedName>
        <fullName evidence="7">HtrA protease/chaperone protein</fullName>
    </submittedName>
</protein>
<gene>
    <name evidence="7" type="ORF">SYNTR_0728</name>
</gene>
<keyword evidence="4" id="KW-0720">Serine protease</keyword>
<dbReference type="PROSITE" id="PS50106">
    <property type="entry name" value="PDZ"/>
    <property type="match status" value="1"/>
</dbReference>
<proteinExistence type="inferred from homology"/>
<dbReference type="InterPro" id="IPR043504">
    <property type="entry name" value="Peptidase_S1_PA_chymotrypsin"/>
</dbReference>
<evidence type="ECO:0000313" key="8">
    <source>
        <dbReference type="Proteomes" id="UP000426444"/>
    </source>
</evidence>
<keyword evidence="8" id="KW-1185">Reference proteome</keyword>
<dbReference type="InterPro" id="IPR001940">
    <property type="entry name" value="Peptidase_S1C"/>
</dbReference>
<accession>A0A6I6DIG5</accession>
<dbReference type="SMART" id="SM00228">
    <property type="entry name" value="PDZ"/>
    <property type="match status" value="1"/>
</dbReference>
<evidence type="ECO:0000256" key="3">
    <source>
        <dbReference type="ARBA" id="ARBA00022801"/>
    </source>
</evidence>
<dbReference type="GO" id="GO:0004252">
    <property type="term" value="F:serine-type endopeptidase activity"/>
    <property type="evidence" value="ECO:0007669"/>
    <property type="project" value="InterPro"/>
</dbReference>
<dbReference type="PANTHER" id="PTHR43343:SF3">
    <property type="entry name" value="PROTEASE DO-LIKE 8, CHLOROPLASTIC"/>
    <property type="match status" value="1"/>
</dbReference>
<dbReference type="GO" id="GO:0006508">
    <property type="term" value="P:proteolysis"/>
    <property type="evidence" value="ECO:0007669"/>
    <property type="project" value="UniProtKB-KW"/>
</dbReference>
<dbReference type="Proteomes" id="UP000426444">
    <property type="component" value="Chromosome"/>
</dbReference>
<dbReference type="EMBL" id="CP046457">
    <property type="protein sequence ID" value="QGT99321.1"/>
    <property type="molecule type" value="Genomic_DNA"/>
</dbReference>
<dbReference type="Gene3D" id="2.30.42.10">
    <property type="match status" value="1"/>
</dbReference>
<dbReference type="OrthoDB" id="9758917at2"/>
<comment type="similarity">
    <text evidence="1">Belongs to the peptidase S1C family.</text>
</comment>
<organism evidence="7 8">
    <name type="scientific">Candidatus Syntrophocurvum alkaliphilum</name>
    <dbReference type="NCBI Taxonomy" id="2293317"/>
    <lineage>
        <taxon>Bacteria</taxon>
        <taxon>Bacillati</taxon>
        <taxon>Bacillota</taxon>
        <taxon>Clostridia</taxon>
        <taxon>Eubacteriales</taxon>
        <taxon>Syntrophomonadaceae</taxon>
        <taxon>Candidatus Syntrophocurvum</taxon>
    </lineage>
</organism>
<evidence type="ECO:0000259" key="6">
    <source>
        <dbReference type="PROSITE" id="PS50106"/>
    </source>
</evidence>
<dbReference type="RefSeq" id="WP_156203231.1">
    <property type="nucleotide sequence ID" value="NZ_CP046457.1"/>
</dbReference>
<keyword evidence="5" id="KW-0472">Membrane</keyword>
<dbReference type="PRINTS" id="PR00834">
    <property type="entry name" value="PROTEASES2C"/>
</dbReference>
<dbReference type="InterPro" id="IPR009003">
    <property type="entry name" value="Peptidase_S1_PA"/>
</dbReference>
<dbReference type="SUPFAM" id="SSF50156">
    <property type="entry name" value="PDZ domain-like"/>
    <property type="match status" value="1"/>
</dbReference>
<keyword evidence="5" id="KW-0812">Transmembrane</keyword>
<evidence type="ECO:0000256" key="5">
    <source>
        <dbReference type="SAM" id="Phobius"/>
    </source>
</evidence>
<evidence type="ECO:0000256" key="1">
    <source>
        <dbReference type="ARBA" id="ARBA00010541"/>
    </source>
</evidence>
<reference evidence="8" key="1">
    <citation type="journal article" date="2019" name="Microbiology">
        <title>Complete Genome Sequence of an Uncultured Bacterium of the Candidate Phylum Bipolaricaulota.</title>
        <authorList>
            <person name="Kadnikov V.V."/>
            <person name="Mardanov A.V."/>
            <person name="Beletsky A.V."/>
            <person name="Frank Y.A."/>
            <person name="Karnachuk O.V."/>
            <person name="Ravin N.V."/>
        </authorList>
    </citation>
    <scope>NUCLEOTIDE SEQUENCE [LARGE SCALE GENOMIC DNA]</scope>
</reference>
<feature type="domain" description="PDZ" evidence="6">
    <location>
        <begin position="282"/>
        <end position="360"/>
    </location>
</feature>
<keyword evidence="5" id="KW-1133">Transmembrane helix</keyword>
<dbReference type="Gene3D" id="2.40.10.10">
    <property type="entry name" value="Trypsin-like serine proteases"/>
    <property type="match status" value="2"/>
</dbReference>
<dbReference type="InterPro" id="IPR051201">
    <property type="entry name" value="Chloro_Bact_Ser_Proteases"/>
</dbReference>
<evidence type="ECO:0000256" key="4">
    <source>
        <dbReference type="ARBA" id="ARBA00022825"/>
    </source>
</evidence>
<name>A0A6I6DIG5_9FIRM</name>